<dbReference type="EMBL" id="QKRA01000003">
    <property type="protein sequence ID" value="RDL44612.1"/>
    <property type="molecule type" value="Genomic_DNA"/>
</dbReference>
<accession>A0A370UA04</accession>
<evidence type="ECO:0000256" key="8">
    <source>
        <dbReference type="ARBA" id="ARBA00022989"/>
    </source>
</evidence>
<dbReference type="Gene3D" id="3.30.420.380">
    <property type="match status" value="1"/>
</dbReference>
<evidence type="ECO:0000256" key="11">
    <source>
        <dbReference type="SAM" id="Phobius"/>
    </source>
</evidence>
<evidence type="ECO:0000256" key="3">
    <source>
        <dbReference type="ARBA" id="ARBA00022448"/>
    </source>
</evidence>
<feature type="domain" description="GspL periplasmic" evidence="13">
    <location>
        <begin position="219"/>
        <end position="365"/>
    </location>
</feature>
<keyword evidence="15" id="KW-1185">Reference proteome</keyword>
<evidence type="ECO:0000256" key="1">
    <source>
        <dbReference type="ARBA" id="ARBA00004377"/>
    </source>
</evidence>
<gene>
    <name evidence="14" type="ORF">DN730_09495</name>
</gene>
<dbReference type="InterPro" id="IPR043129">
    <property type="entry name" value="ATPase_NBD"/>
</dbReference>
<evidence type="ECO:0000313" key="15">
    <source>
        <dbReference type="Proteomes" id="UP000254326"/>
    </source>
</evidence>
<dbReference type="OrthoDB" id="6103448at2"/>
<evidence type="ECO:0000256" key="4">
    <source>
        <dbReference type="ARBA" id="ARBA00022475"/>
    </source>
</evidence>
<organism evidence="14 15">
    <name type="scientific">Marinomonas piezotolerans</name>
    <dbReference type="NCBI Taxonomy" id="2213058"/>
    <lineage>
        <taxon>Bacteria</taxon>
        <taxon>Pseudomonadati</taxon>
        <taxon>Pseudomonadota</taxon>
        <taxon>Gammaproteobacteria</taxon>
        <taxon>Oceanospirillales</taxon>
        <taxon>Oceanospirillaceae</taxon>
        <taxon>Marinomonas</taxon>
    </lineage>
</organism>
<evidence type="ECO:0000256" key="5">
    <source>
        <dbReference type="ARBA" id="ARBA00022519"/>
    </source>
</evidence>
<comment type="caution">
    <text evidence="14">The sequence shown here is derived from an EMBL/GenBank/DDBJ whole genome shotgun (WGS) entry which is preliminary data.</text>
</comment>
<keyword evidence="8 11" id="KW-1133">Transmembrane helix</keyword>
<keyword evidence="9 11" id="KW-0472">Membrane</keyword>
<evidence type="ECO:0000256" key="7">
    <source>
        <dbReference type="ARBA" id="ARBA00022927"/>
    </source>
</evidence>
<feature type="transmembrane region" description="Helical" evidence="11">
    <location>
        <begin position="221"/>
        <end position="244"/>
    </location>
</feature>
<dbReference type="GO" id="GO:0015628">
    <property type="term" value="P:protein secretion by the type II secretion system"/>
    <property type="evidence" value="ECO:0007669"/>
    <property type="project" value="InterPro"/>
</dbReference>
<proteinExistence type="inferred from homology"/>
<comment type="function">
    <text evidence="10">Inner membrane component of the type II secretion system required for the energy-dependent secretion of extracellular factors such as proteases and toxins from the periplasm.</text>
</comment>
<evidence type="ECO:0000259" key="13">
    <source>
        <dbReference type="Pfam" id="PF12693"/>
    </source>
</evidence>
<dbReference type="InterPro" id="IPR024230">
    <property type="entry name" value="GspL_cyto_dom"/>
</dbReference>
<evidence type="ECO:0000259" key="12">
    <source>
        <dbReference type="Pfam" id="PF05134"/>
    </source>
</evidence>
<dbReference type="Pfam" id="PF05134">
    <property type="entry name" value="T2SSL"/>
    <property type="match status" value="1"/>
</dbReference>
<evidence type="ECO:0000256" key="10">
    <source>
        <dbReference type="PIRNR" id="PIRNR015761"/>
    </source>
</evidence>
<keyword evidence="3 10" id="KW-0813">Transport</keyword>
<evidence type="ECO:0000256" key="6">
    <source>
        <dbReference type="ARBA" id="ARBA00022692"/>
    </source>
</evidence>
<dbReference type="RefSeq" id="WP_115467875.1">
    <property type="nucleotide sequence ID" value="NZ_QKRA01000003.1"/>
</dbReference>
<evidence type="ECO:0000256" key="2">
    <source>
        <dbReference type="ARBA" id="ARBA00005318"/>
    </source>
</evidence>
<dbReference type="Pfam" id="PF12693">
    <property type="entry name" value="GspL_C"/>
    <property type="match status" value="1"/>
</dbReference>
<name>A0A370UA04_9GAMM</name>
<comment type="subcellular location">
    <subcellularLocation>
        <location evidence="1">Cell inner membrane</location>
        <topology evidence="1">Single-pass membrane protein</topology>
    </subcellularLocation>
</comment>
<dbReference type="InterPro" id="IPR007812">
    <property type="entry name" value="T2SS_protein-GspL"/>
</dbReference>
<reference evidence="14 15" key="1">
    <citation type="submission" date="2018-06" db="EMBL/GenBank/DDBJ databases">
        <title>Marinomonas sp. YLB-05 draft genome sequence.</title>
        <authorList>
            <person name="Yu L."/>
            <person name="Tang X."/>
        </authorList>
    </citation>
    <scope>NUCLEOTIDE SEQUENCE [LARGE SCALE GENOMIC DNA]</scope>
    <source>
        <strain evidence="14 15">YLB-05</strain>
    </source>
</reference>
<dbReference type="GO" id="GO:0005886">
    <property type="term" value="C:plasma membrane"/>
    <property type="evidence" value="ECO:0007669"/>
    <property type="project" value="UniProtKB-SubCell"/>
</dbReference>
<protein>
    <recommendedName>
        <fullName evidence="10">Type II secretion system protein L</fullName>
        <shortName evidence="10">T2SS protein L</shortName>
    </recommendedName>
</protein>
<dbReference type="SUPFAM" id="SSF53067">
    <property type="entry name" value="Actin-like ATPase domain"/>
    <property type="match status" value="1"/>
</dbReference>
<keyword evidence="4" id="KW-1003">Cell membrane</keyword>
<comment type="similarity">
    <text evidence="2 10">Belongs to the GSP L family.</text>
</comment>
<dbReference type="GO" id="GO:0015627">
    <property type="term" value="C:type II protein secretion system complex"/>
    <property type="evidence" value="ECO:0007669"/>
    <property type="project" value="InterPro"/>
</dbReference>
<keyword evidence="7 10" id="KW-0653">Protein transport</keyword>
<dbReference type="Proteomes" id="UP000254326">
    <property type="component" value="Unassembled WGS sequence"/>
</dbReference>
<dbReference type="GO" id="GO:0009276">
    <property type="term" value="C:Gram-negative-bacterium-type cell wall"/>
    <property type="evidence" value="ECO:0007669"/>
    <property type="project" value="InterPro"/>
</dbReference>
<sequence length="378" mass="42678">MHKLIIQLQEQKADSSAYVFRWWLLHQQSVVEQGETDSQQSLTEIVTQYVPEASMRGELICIPPSSRVHYRYLEVPKQQRKHLAQLAPFLMESHIGQPLEDVHFVACKGKQTVRVAGVDKALLSHWQSILSSLSFASIAIVPPQYLVAPDSDVPIDFYGDVMMLSDQQVCHIPVEFQRADGGNHVSSIEEWISHLSDTTQWRSLNLLQGEFAAPSGLGKHIASWAVIAGLVMLAMLVHVVSLHWQAHDIAAQSERIEEQTAKAFLELVPDEGRVVNLSRQLQARLRQSSDNISQEDMTPYEFLAKLDQAKTSLGLMQGLTQVSYRDGVYRFEWRAEQRIQLDQLIDQLSDANVDAQLEQVVREEQGFRGVYSAVGSPR</sequence>
<evidence type="ECO:0000313" key="14">
    <source>
        <dbReference type="EMBL" id="RDL44612.1"/>
    </source>
</evidence>
<keyword evidence="6 11" id="KW-0812">Transmembrane</keyword>
<feature type="domain" description="GspL cytoplasmic actin-ATPase-like" evidence="12">
    <location>
        <begin position="4"/>
        <end position="142"/>
    </location>
</feature>
<dbReference type="InterPro" id="IPR025691">
    <property type="entry name" value="GspL_pp_dom"/>
</dbReference>
<keyword evidence="5" id="KW-0997">Cell inner membrane</keyword>
<dbReference type="PIRSF" id="PIRSF015761">
    <property type="entry name" value="Protein_L"/>
    <property type="match status" value="1"/>
</dbReference>
<evidence type="ECO:0000256" key="9">
    <source>
        <dbReference type="ARBA" id="ARBA00023136"/>
    </source>
</evidence>
<dbReference type="AlphaFoldDB" id="A0A370UA04"/>
<dbReference type="NCBIfam" id="TIGR01709">
    <property type="entry name" value="typeII_sec_gspL"/>
    <property type="match status" value="1"/>
</dbReference>